<keyword evidence="2" id="KW-1185">Reference proteome</keyword>
<gene>
    <name evidence="1" type="ORF">TPAB3V08_LOCUS4584</name>
</gene>
<organism evidence="1 2">
    <name type="scientific">Timema podura</name>
    <name type="common">Walking stick</name>
    <dbReference type="NCBI Taxonomy" id="61482"/>
    <lineage>
        <taxon>Eukaryota</taxon>
        <taxon>Metazoa</taxon>
        <taxon>Ecdysozoa</taxon>
        <taxon>Arthropoda</taxon>
        <taxon>Hexapoda</taxon>
        <taxon>Insecta</taxon>
        <taxon>Pterygota</taxon>
        <taxon>Neoptera</taxon>
        <taxon>Polyneoptera</taxon>
        <taxon>Phasmatodea</taxon>
        <taxon>Timematodea</taxon>
        <taxon>Timematoidea</taxon>
        <taxon>Timematidae</taxon>
        <taxon>Timema</taxon>
    </lineage>
</organism>
<reference evidence="1" key="1">
    <citation type="submission" date="2021-03" db="EMBL/GenBank/DDBJ databases">
        <authorList>
            <person name="Tran Van P."/>
        </authorList>
    </citation>
    <scope>NUCLEOTIDE SEQUENCE</scope>
</reference>
<evidence type="ECO:0000313" key="2">
    <source>
        <dbReference type="Proteomes" id="UP001153148"/>
    </source>
</evidence>
<accession>A0ABN7NTH4</accession>
<sequence length="326" mass="36144">MSCWPPCWPCKGPDRYWPREGPVTPGGSHQWHAHLRLSEGPRWLRQVGCLLHLPPRYFGRSYQSCWPCKGPIRHPKVTRACFGWRHARPGSWSGPAGFGLDCSEWKYSIPPDKTGCQSQPLPAYPLTLAANFFILGAGRFLGSGFLNASSSGPLSTPKPAAFFIFTVGSIAGLHKFGQGVVVPQSPPSCAATRIIMLEQEQSTSSMKFLEKKTKYHKLSDNAATIDSVVGLLLPQVNYDQFCGHAFELHLTGQLNGVFRAYSEPTVNLVNFNIRFQRSSTADMNCSGNLDVGADHMDEEMYTYNELVAATILKRKLLLKAKEDKPI</sequence>
<protein>
    <submittedName>
        <fullName evidence="1">Uncharacterized protein</fullName>
    </submittedName>
</protein>
<dbReference type="Proteomes" id="UP001153148">
    <property type="component" value="Unassembled WGS sequence"/>
</dbReference>
<evidence type="ECO:0000313" key="1">
    <source>
        <dbReference type="EMBL" id="CAG2057607.1"/>
    </source>
</evidence>
<comment type="caution">
    <text evidence="1">The sequence shown here is derived from an EMBL/GenBank/DDBJ whole genome shotgun (WGS) entry which is preliminary data.</text>
</comment>
<dbReference type="EMBL" id="CAJPIN010005700">
    <property type="protein sequence ID" value="CAG2057607.1"/>
    <property type="molecule type" value="Genomic_DNA"/>
</dbReference>
<proteinExistence type="predicted"/>
<name>A0ABN7NTH4_TIMPD</name>